<evidence type="ECO:0000313" key="3">
    <source>
        <dbReference type="Proteomes" id="UP000831327"/>
    </source>
</evidence>
<reference evidence="2 3" key="1">
    <citation type="journal article" date="2016" name="Microbes Environ.">
        <title>Phylogenetically diverse aerobic anoxygenic phototrophic bacteria isolated from epilithic biofilms in Tama river, Japan.</title>
        <authorList>
            <person name="Hirose S."/>
            <person name="Matsuura K."/>
            <person name="Haruta S."/>
        </authorList>
    </citation>
    <scope>NUCLEOTIDE SEQUENCE [LARGE SCALE GENOMIC DNA]</scope>
    <source>
        <strain evidence="2 3">S08</strain>
    </source>
</reference>
<keyword evidence="1" id="KW-0472">Membrane</keyword>
<keyword evidence="3" id="KW-1185">Reference proteome</keyword>
<sequence length="60" mass="6503">MTGARAFFLIFYGLLALVGLFLAAAAKDAGITIFAWGLVLFGVLNAYRTIGVHYGEARRH</sequence>
<dbReference type="RefSeq" id="WP_244407407.1">
    <property type="nucleotide sequence ID" value="NZ_AP025637.1"/>
</dbReference>
<accession>A0ABN6P4B8</accession>
<proteinExistence type="predicted"/>
<evidence type="ECO:0000256" key="1">
    <source>
        <dbReference type="SAM" id="Phobius"/>
    </source>
</evidence>
<dbReference type="Proteomes" id="UP000831327">
    <property type="component" value="Chromosome"/>
</dbReference>
<keyword evidence="1" id="KW-1133">Transmembrane helix</keyword>
<gene>
    <name evidence="2" type="ORF">Rmf_30990</name>
</gene>
<name>A0ABN6P4B8_9PROT</name>
<organism evidence="2 3">
    <name type="scientific">Roseomonas fluvialis</name>
    <dbReference type="NCBI Taxonomy" id="1750527"/>
    <lineage>
        <taxon>Bacteria</taxon>
        <taxon>Pseudomonadati</taxon>
        <taxon>Pseudomonadota</taxon>
        <taxon>Alphaproteobacteria</taxon>
        <taxon>Acetobacterales</taxon>
        <taxon>Roseomonadaceae</taxon>
        <taxon>Roseomonas</taxon>
    </lineage>
</organism>
<evidence type="ECO:0000313" key="2">
    <source>
        <dbReference type="EMBL" id="BDG73170.1"/>
    </source>
</evidence>
<feature type="transmembrane region" description="Helical" evidence="1">
    <location>
        <begin position="33"/>
        <end position="50"/>
    </location>
</feature>
<protein>
    <submittedName>
        <fullName evidence="2">Uncharacterized protein</fullName>
    </submittedName>
</protein>
<dbReference type="EMBL" id="AP025637">
    <property type="protein sequence ID" value="BDG73170.1"/>
    <property type="molecule type" value="Genomic_DNA"/>
</dbReference>
<keyword evidence="1" id="KW-0812">Transmembrane</keyword>